<dbReference type="PANTHER" id="PTHR32440:SF11">
    <property type="entry name" value="METALLOPHOSPHOESTERASE DOMAIN-CONTAINING PROTEIN"/>
    <property type="match status" value="1"/>
</dbReference>
<dbReference type="AlphaFoldDB" id="A0A3E2GRN5"/>
<organism evidence="3 4">
    <name type="scientific">Scytalidium lignicola</name>
    <name type="common">Hyphomycete</name>
    <dbReference type="NCBI Taxonomy" id="5539"/>
    <lineage>
        <taxon>Eukaryota</taxon>
        <taxon>Fungi</taxon>
        <taxon>Dikarya</taxon>
        <taxon>Ascomycota</taxon>
        <taxon>Pezizomycotina</taxon>
        <taxon>Leotiomycetes</taxon>
        <taxon>Leotiomycetes incertae sedis</taxon>
        <taxon>Scytalidium</taxon>
    </lineage>
</organism>
<dbReference type="InterPro" id="IPR004843">
    <property type="entry name" value="Calcineurin-like_PHP"/>
</dbReference>
<dbReference type="OMA" id="TYWVPVY"/>
<dbReference type="GO" id="GO:0016788">
    <property type="term" value="F:hydrolase activity, acting on ester bonds"/>
    <property type="evidence" value="ECO:0007669"/>
    <property type="project" value="TreeGrafter"/>
</dbReference>
<feature type="non-terminal residue" evidence="3">
    <location>
        <position position="1"/>
    </location>
</feature>
<dbReference type="GO" id="GO:0005737">
    <property type="term" value="C:cytoplasm"/>
    <property type="evidence" value="ECO:0007669"/>
    <property type="project" value="TreeGrafter"/>
</dbReference>
<dbReference type="SUPFAM" id="SSF56300">
    <property type="entry name" value="Metallo-dependent phosphatases"/>
    <property type="match status" value="1"/>
</dbReference>
<dbReference type="EMBL" id="NCSJ02000602">
    <property type="protein sequence ID" value="RFU23804.1"/>
    <property type="molecule type" value="Genomic_DNA"/>
</dbReference>
<comment type="caution">
    <text evidence="3">The sequence shown here is derived from an EMBL/GenBank/DDBJ whole genome shotgun (WGS) entry which is preliminary data.</text>
</comment>
<sequence length="486" mass="53331">MLSRYLLFLLPLFRDAAALPQLERRACAHDNCLRALIRSSAAALPFCFTYTGAVQTATTSLPAYATACAEQPARISSACSCLPAAVSTTITALPTVSATTTSTSSTPTSTSPVLRFTEDGTFHLAVFNDLHYGEAENTDWGPEQDVYSEMVINNVLDNETPQLVIINGDFITGENTFLENSTLYVDEVVRPLVQRNLLWASTYGNHDSDYNISREGIFEREKSYPNSLTENMVSGRNAGVSNYWLPVYPSDKTKDTPALLMWFFDSRGGNYFQELDENGLVVTQPSWVDVSVVDWFKQTRDELTAKWGVLPSIAFVHIPVIAMQAFQSQNNGNGVSATQEPGINDDNPLAIQGFSSGQGTSTPGFTYDGQDIPFMEALLDTPGLTTTFSGHDHGDDWCFKWDSQLPGMNLTGNGIDMCFGRHSGYGGYSSWTRGSRQILLNETTLGNRIDTWVRLEDGTISGQVTLNSTYGIDEYAVVANTETNLP</sequence>
<dbReference type="PANTHER" id="PTHR32440">
    <property type="entry name" value="PHOSPHATASE DCR2-RELATED-RELATED"/>
    <property type="match status" value="1"/>
</dbReference>
<dbReference type="STRING" id="5539.A0A3E2GRN5"/>
<evidence type="ECO:0000259" key="2">
    <source>
        <dbReference type="Pfam" id="PF00149"/>
    </source>
</evidence>
<dbReference type="CDD" id="cd07383">
    <property type="entry name" value="MPP_Dcr2"/>
    <property type="match status" value="1"/>
</dbReference>
<dbReference type="Gene3D" id="3.60.21.10">
    <property type="match status" value="1"/>
</dbReference>
<feature type="signal peptide" evidence="1">
    <location>
        <begin position="1"/>
        <end position="18"/>
    </location>
</feature>
<evidence type="ECO:0000256" key="1">
    <source>
        <dbReference type="SAM" id="SignalP"/>
    </source>
</evidence>
<dbReference type="OrthoDB" id="783096at2759"/>
<dbReference type="Proteomes" id="UP000258309">
    <property type="component" value="Unassembled WGS sequence"/>
</dbReference>
<keyword evidence="1" id="KW-0732">Signal</keyword>
<reference evidence="3 4" key="1">
    <citation type="submission" date="2018-05" db="EMBL/GenBank/DDBJ databases">
        <title>Draft genome sequence of Scytalidium lignicola DSM 105466, a ubiquitous saprotrophic fungus.</title>
        <authorList>
            <person name="Buettner E."/>
            <person name="Gebauer A.M."/>
            <person name="Hofrichter M."/>
            <person name="Liers C."/>
            <person name="Kellner H."/>
        </authorList>
    </citation>
    <scope>NUCLEOTIDE SEQUENCE [LARGE SCALE GENOMIC DNA]</scope>
    <source>
        <strain evidence="3 4">DSM 105466</strain>
    </source>
</reference>
<feature type="non-terminal residue" evidence="3">
    <location>
        <position position="486"/>
    </location>
</feature>
<gene>
    <name evidence="3" type="ORF">B7463_g12534</name>
</gene>
<feature type="domain" description="Calcineurin-like phosphoesterase" evidence="2">
    <location>
        <begin position="123"/>
        <end position="393"/>
    </location>
</feature>
<evidence type="ECO:0000313" key="4">
    <source>
        <dbReference type="Proteomes" id="UP000258309"/>
    </source>
</evidence>
<name>A0A3E2GRN5_SCYLI</name>
<evidence type="ECO:0000313" key="3">
    <source>
        <dbReference type="EMBL" id="RFU23804.1"/>
    </source>
</evidence>
<accession>A0A3E2GRN5</accession>
<dbReference type="Pfam" id="PF00149">
    <property type="entry name" value="Metallophos"/>
    <property type="match status" value="1"/>
</dbReference>
<keyword evidence="4" id="KW-1185">Reference proteome</keyword>
<feature type="chain" id="PRO_5017821010" description="Calcineurin-like phosphoesterase domain-containing protein" evidence="1">
    <location>
        <begin position="19"/>
        <end position="486"/>
    </location>
</feature>
<protein>
    <recommendedName>
        <fullName evidence="2">Calcineurin-like phosphoesterase domain-containing protein</fullName>
    </recommendedName>
</protein>
<dbReference type="InterPro" id="IPR029052">
    <property type="entry name" value="Metallo-depent_PP-like"/>
</dbReference>
<proteinExistence type="predicted"/>